<evidence type="ECO:0000259" key="4">
    <source>
        <dbReference type="Pfam" id="PF00476"/>
    </source>
</evidence>
<reference evidence="5" key="1">
    <citation type="submission" date="2022-11" db="EMBL/GenBank/DDBJ databases">
        <title>Minimal conservation of predation-associated metabolite biosynthetic gene clusters underscores biosynthetic potential of Myxococcota including descriptions for ten novel species: Archangium lansinium sp. nov., Myxococcus landrumus sp. nov., Nannocystis bai.</title>
        <authorList>
            <person name="Ahearne A."/>
            <person name="Stevens C."/>
            <person name="Phillips K."/>
        </authorList>
    </citation>
    <scope>NUCLEOTIDE SEQUENCE</scope>
    <source>
        <strain evidence="5">Na p29</strain>
    </source>
</reference>
<dbReference type="InterPro" id="IPR043502">
    <property type="entry name" value="DNA/RNA_pol_sf"/>
</dbReference>
<keyword evidence="6" id="KW-1185">Reference proteome</keyword>
<evidence type="ECO:0000313" key="6">
    <source>
        <dbReference type="Proteomes" id="UP001150924"/>
    </source>
</evidence>
<dbReference type="GO" id="GO:0006261">
    <property type="term" value="P:DNA-templated DNA replication"/>
    <property type="evidence" value="ECO:0007669"/>
    <property type="project" value="InterPro"/>
</dbReference>
<proteinExistence type="predicted"/>
<dbReference type="InterPro" id="IPR002298">
    <property type="entry name" value="DNA_polymerase_A"/>
</dbReference>
<dbReference type="PANTHER" id="PTHR10133">
    <property type="entry name" value="DNA POLYMERASE I"/>
    <property type="match status" value="1"/>
</dbReference>
<dbReference type="GO" id="GO:0006302">
    <property type="term" value="P:double-strand break repair"/>
    <property type="evidence" value="ECO:0007669"/>
    <property type="project" value="TreeGrafter"/>
</dbReference>
<evidence type="ECO:0000256" key="2">
    <source>
        <dbReference type="ARBA" id="ARBA00022705"/>
    </source>
</evidence>
<dbReference type="Pfam" id="PF00476">
    <property type="entry name" value="DNA_pol_A"/>
    <property type="match status" value="1"/>
</dbReference>
<evidence type="ECO:0000256" key="3">
    <source>
        <dbReference type="ARBA" id="ARBA00049244"/>
    </source>
</evidence>
<protein>
    <recommendedName>
        <fullName evidence="1">DNA-directed DNA polymerase</fullName>
        <ecNumber evidence="1">2.7.7.7</ecNumber>
    </recommendedName>
</protein>
<dbReference type="GO" id="GO:0003677">
    <property type="term" value="F:DNA binding"/>
    <property type="evidence" value="ECO:0007669"/>
    <property type="project" value="InterPro"/>
</dbReference>
<comment type="caution">
    <text evidence="5">The sequence shown here is derived from an EMBL/GenBank/DDBJ whole genome shotgun (WGS) entry which is preliminary data.</text>
</comment>
<dbReference type="EC" id="2.7.7.7" evidence="1"/>
<organism evidence="5 6">
    <name type="scientific">Nannocystis pusilla</name>
    <dbReference type="NCBI Taxonomy" id="889268"/>
    <lineage>
        <taxon>Bacteria</taxon>
        <taxon>Pseudomonadati</taxon>
        <taxon>Myxococcota</taxon>
        <taxon>Polyangia</taxon>
        <taxon>Nannocystales</taxon>
        <taxon>Nannocystaceae</taxon>
        <taxon>Nannocystis</taxon>
    </lineage>
</organism>
<gene>
    <name evidence="5" type="ORF">OV079_18440</name>
</gene>
<comment type="catalytic activity">
    <reaction evidence="3">
        <text>DNA(n) + a 2'-deoxyribonucleoside 5'-triphosphate = DNA(n+1) + diphosphate</text>
        <dbReference type="Rhea" id="RHEA:22508"/>
        <dbReference type="Rhea" id="RHEA-COMP:17339"/>
        <dbReference type="Rhea" id="RHEA-COMP:17340"/>
        <dbReference type="ChEBI" id="CHEBI:33019"/>
        <dbReference type="ChEBI" id="CHEBI:61560"/>
        <dbReference type="ChEBI" id="CHEBI:173112"/>
        <dbReference type="EC" id="2.7.7.7"/>
    </reaction>
</comment>
<dbReference type="SUPFAM" id="SSF56672">
    <property type="entry name" value="DNA/RNA polymerases"/>
    <property type="match status" value="1"/>
</dbReference>
<dbReference type="PANTHER" id="PTHR10133:SF27">
    <property type="entry name" value="DNA POLYMERASE NU"/>
    <property type="match status" value="1"/>
</dbReference>
<accession>A0A9X3EQF3</accession>
<dbReference type="Gene3D" id="3.30.70.370">
    <property type="match status" value="1"/>
</dbReference>
<dbReference type="EMBL" id="JAPNKE010000002">
    <property type="protein sequence ID" value="MCY1007494.1"/>
    <property type="molecule type" value="Genomic_DNA"/>
</dbReference>
<dbReference type="AlphaFoldDB" id="A0A9X3EQF3"/>
<name>A0A9X3EQF3_9BACT</name>
<dbReference type="GO" id="GO:0003887">
    <property type="term" value="F:DNA-directed DNA polymerase activity"/>
    <property type="evidence" value="ECO:0007669"/>
    <property type="project" value="UniProtKB-EC"/>
</dbReference>
<evidence type="ECO:0000256" key="1">
    <source>
        <dbReference type="ARBA" id="ARBA00012417"/>
    </source>
</evidence>
<feature type="domain" description="DNA-directed DNA polymerase family A palm" evidence="4">
    <location>
        <begin position="1"/>
        <end position="79"/>
    </location>
</feature>
<keyword evidence="2" id="KW-0235">DNA replication</keyword>
<dbReference type="Proteomes" id="UP001150924">
    <property type="component" value="Unassembled WGS sequence"/>
</dbReference>
<dbReference type="InterPro" id="IPR001098">
    <property type="entry name" value="DNA-dir_DNA_pol_A_palm_dom"/>
</dbReference>
<evidence type="ECO:0000313" key="5">
    <source>
        <dbReference type="EMBL" id="MCY1007494.1"/>
    </source>
</evidence>
<sequence>MQGSAADIMKRAMIAVDAALADKPWAQMLLTVHDELIFECEAGRVDELIALARPLMEGAAGDKLQVPLQVESGHGPSWAACKG</sequence>